<feature type="domain" description="Ketopantoate reductase N-terminal" evidence="1">
    <location>
        <begin position="4"/>
        <end position="38"/>
    </location>
</feature>
<protein>
    <submittedName>
        <fullName evidence="2">Ketopantoate reductase family protein</fullName>
    </submittedName>
</protein>
<evidence type="ECO:0000259" key="1">
    <source>
        <dbReference type="Pfam" id="PF02558"/>
    </source>
</evidence>
<evidence type="ECO:0000313" key="2">
    <source>
        <dbReference type="EMBL" id="TMI77262.1"/>
    </source>
</evidence>
<reference evidence="2 3" key="1">
    <citation type="journal article" date="2019" name="Nat. Microbiol.">
        <title>Mediterranean grassland soil C-N compound turnover is dependent on rainfall and depth, and is mediated by genomically divergent microorganisms.</title>
        <authorList>
            <person name="Diamond S."/>
            <person name="Andeer P.F."/>
            <person name="Li Z."/>
            <person name="Crits-Christoph A."/>
            <person name="Burstein D."/>
            <person name="Anantharaman K."/>
            <person name="Lane K.R."/>
            <person name="Thomas B.C."/>
            <person name="Pan C."/>
            <person name="Northen T.R."/>
            <person name="Banfield J.F."/>
        </authorList>
    </citation>
    <scope>NUCLEOTIDE SEQUENCE [LARGE SCALE GENOMIC DNA]</scope>
    <source>
        <strain evidence="2">NP_7</strain>
    </source>
</reference>
<gene>
    <name evidence="2" type="ORF">E6H04_14435</name>
</gene>
<dbReference type="Gene3D" id="3.40.50.720">
    <property type="entry name" value="NAD(P)-binding Rossmann-like Domain"/>
    <property type="match status" value="1"/>
</dbReference>
<evidence type="ECO:0000313" key="3">
    <source>
        <dbReference type="Proteomes" id="UP000320048"/>
    </source>
</evidence>
<dbReference type="Pfam" id="PF02558">
    <property type="entry name" value="ApbA"/>
    <property type="match status" value="1"/>
</dbReference>
<dbReference type="AlphaFoldDB" id="A0A537J1R0"/>
<proteinExistence type="predicted"/>
<accession>A0A537J1R0</accession>
<organism evidence="2 3">
    <name type="scientific">Candidatus Segetimicrobium genomatis</name>
    <dbReference type="NCBI Taxonomy" id="2569760"/>
    <lineage>
        <taxon>Bacteria</taxon>
        <taxon>Bacillati</taxon>
        <taxon>Candidatus Sysuimicrobiota</taxon>
        <taxon>Candidatus Sysuimicrobiia</taxon>
        <taxon>Candidatus Sysuimicrobiales</taxon>
        <taxon>Candidatus Segetimicrobiaceae</taxon>
        <taxon>Candidatus Segetimicrobium</taxon>
    </lineage>
</organism>
<comment type="caution">
    <text evidence="2">The sequence shown here is derived from an EMBL/GenBank/DDBJ whole genome shotgun (WGS) entry which is preliminary data.</text>
</comment>
<name>A0A537J1R0_9BACT</name>
<dbReference type="Proteomes" id="UP000320048">
    <property type="component" value="Unassembled WGS sequence"/>
</dbReference>
<dbReference type="EMBL" id="VBAO01000479">
    <property type="protein sequence ID" value="TMI77262.1"/>
    <property type="molecule type" value="Genomic_DNA"/>
</dbReference>
<feature type="non-terminal residue" evidence="2">
    <location>
        <position position="38"/>
    </location>
</feature>
<dbReference type="InterPro" id="IPR013332">
    <property type="entry name" value="KPR_N"/>
</dbReference>
<sequence length="38" mass="3820">MHVLCFGAGAIGSLVGARLSESGVAVTLLARRDHVAAI</sequence>